<dbReference type="PATRIC" id="fig|768706.3.peg.2698"/>
<dbReference type="RefSeq" id="WP_014185041.1">
    <property type="nucleotide sequence ID" value="NC_016584.1"/>
</dbReference>
<name>G7W924_DESOD</name>
<gene>
    <name evidence="2" type="ordered locus">Desor_2688</name>
</gene>
<dbReference type="HOGENOM" id="CLU_064084_0_0_9"/>
<protein>
    <submittedName>
        <fullName evidence="2">Sugar phosphate isomerase/epimerase</fullName>
    </submittedName>
</protein>
<dbReference type="Proteomes" id="UP000006346">
    <property type="component" value="Chromosome"/>
</dbReference>
<dbReference type="STRING" id="768706.Desor_2688"/>
<dbReference type="OrthoDB" id="6622255at2"/>
<evidence type="ECO:0000259" key="1">
    <source>
        <dbReference type="Pfam" id="PF01261"/>
    </source>
</evidence>
<accession>G7W924</accession>
<dbReference type="Pfam" id="PF01261">
    <property type="entry name" value="AP_endonuc_2"/>
    <property type="match status" value="1"/>
</dbReference>
<keyword evidence="3" id="KW-1185">Reference proteome</keyword>
<reference evidence="2 3" key="2">
    <citation type="journal article" date="2012" name="J. Bacteriol.">
        <title>Complete genome sequences of Desulfosporosinus orientis DSM765T, Desulfosporosinus youngiae DSM17734T, Desulfosporosinus meridiei DSM13257T, and Desulfosporosinus acidiphilus DSM22704T.</title>
        <authorList>
            <person name="Pester M."/>
            <person name="Brambilla E."/>
            <person name="Alazard D."/>
            <person name="Rattei T."/>
            <person name="Weinmaier T."/>
            <person name="Han J."/>
            <person name="Lucas S."/>
            <person name="Lapidus A."/>
            <person name="Cheng J.F."/>
            <person name="Goodwin L."/>
            <person name="Pitluck S."/>
            <person name="Peters L."/>
            <person name="Ovchinnikova G."/>
            <person name="Teshima H."/>
            <person name="Detter J.C."/>
            <person name="Han C.S."/>
            <person name="Tapia R."/>
            <person name="Land M.L."/>
            <person name="Hauser L."/>
            <person name="Kyrpides N.C."/>
            <person name="Ivanova N.N."/>
            <person name="Pagani I."/>
            <person name="Huntmann M."/>
            <person name="Wei C.L."/>
            <person name="Davenport K.W."/>
            <person name="Daligault H."/>
            <person name="Chain P.S."/>
            <person name="Chen A."/>
            <person name="Mavromatis K."/>
            <person name="Markowitz V."/>
            <person name="Szeto E."/>
            <person name="Mikhailova N."/>
            <person name="Pati A."/>
            <person name="Wagner M."/>
            <person name="Woyke T."/>
            <person name="Ollivier B."/>
            <person name="Klenk H.P."/>
            <person name="Spring S."/>
            <person name="Loy A."/>
        </authorList>
    </citation>
    <scope>NUCLEOTIDE SEQUENCE [LARGE SCALE GENOMIC DNA]</scope>
    <source>
        <strain evidence="3">ATCC 19365 / DSM 765 / NCIMB 8382 / VKM B-1628</strain>
    </source>
</reference>
<dbReference type="InterPro" id="IPR036237">
    <property type="entry name" value="Xyl_isomerase-like_sf"/>
</dbReference>
<dbReference type="eggNOG" id="COG1082">
    <property type="taxonomic scope" value="Bacteria"/>
</dbReference>
<dbReference type="EMBL" id="CP003108">
    <property type="protein sequence ID" value="AET68233.1"/>
    <property type="molecule type" value="Genomic_DNA"/>
</dbReference>
<dbReference type="PANTHER" id="PTHR12110">
    <property type="entry name" value="HYDROXYPYRUVATE ISOMERASE"/>
    <property type="match status" value="1"/>
</dbReference>
<dbReference type="KEGG" id="dor:Desor_2688"/>
<dbReference type="GO" id="GO:0016853">
    <property type="term" value="F:isomerase activity"/>
    <property type="evidence" value="ECO:0007669"/>
    <property type="project" value="UniProtKB-KW"/>
</dbReference>
<feature type="domain" description="Xylose isomerase-like TIM barrel" evidence="1">
    <location>
        <begin position="46"/>
        <end position="277"/>
    </location>
</feature>
<evidence type="ECO:0000313" key="2">
    <source>
        <dbReference type="EMBL" id="AET68233.1"/>
    </source>
</evidence>
<reference evidence="3" key="1">
    <citation type="submission" date="2011-11" db="EMBL/GenBank/DDBJ databases">
        <title>Complete sequence of Desulfosporosinus orientis DSM 765.</title>
        <authorList>
            <person name="Lucas S."/>
            <person name="Han J."/>
            <person name="Lapidus A."/>
            <person name="Cheng J.-F."/>
            <person name="Goodwin L."/>
            <person name="Pitluck S."/>
            <person name="Peters L."/>
            <person name="Ovchinnikova G."/>
            <person name="Teshima H."/>
            <person name="Detter J.C."/>
            <person name="Han C."/>
            <person name="Tapia R."/>
            <person name="Land M."/>
            <person name="Hauser L."/>
            <person name="Kyrpides N."/>
            <person name="Ivanova N."/>
            <person name="Pagani I."/>
            <person name="Pester M."/>
            <person name="Spring S."/>
            <person name="Ollivier B."/>
            <person name="Rattei T."/>
            <person name="Klenk H.-P."/>
            <person name="Wagner M."/>
            <person name="Loy A."/>
            <person name="Woyke T."/>
        </authorList>
    </citation>
    <scope>NUCLEOTIDE SEQUENCE [LARGE SCALE GENOMIC DNA]</scope>
    <source>
        <strain evidence="3">ATCC 19365 / DSM 765 / NCIMB 8382 / VKM B-1628</strain>
    </source>
</reference>
<dbReference type="SUPFAM" id="SSF51658">
    <property type="entry name" value="Xylose isomerase-like"/>
    <property type="match status" value="1"/>
</dbReference>
<proteinExistence type="predicted"/>
<sequence>MNEAIRQYMKVGLVHFMAYPATINGDGPILKTLREIALDDYFEVVEITPLRDREIRKQVKKIVDTAHLELSYAGMPGQKKTSRNINDLNENLRLQALADLKKEIDEAYEMGAQTYAFMSGRYREDRKEEALLALIQSTKELCAYARAKGKMQIALEVFDYDIENYSLIGPVELAKRYAQAVREEYDHFGLLVDLSHLPQLRETPAESLIPVKDYIIQAHMGNAVIKDKSSPAYGDAHPRFGFPGSEHDVEELTAYLRVLLSIGFLNKENRPIVSLEVKPAADEDPGLVIANAKRVLNLAWDRV</sequence>
<dbReference type="AlphaFoldDB" id="G7W924"/>
<evidence type="ECO:0000313" key="3">
    <source>
        <dbReference type="Proteomes" id="UP000006346"/>
    </source>
</evidence>
<dbReference type="InterPro" id="IPR013022">
    <property type="entry name" value="Xyl_isomerase-like_TIM-brl"/>
</dbReference>
<dbReference type="InterPro" id="IPR050312">
    <property type="entry name" value="IolE/XylAMocC-like"/>
</dbReference>
<organism evidence="2 3">
    <name type="scientific">Desulfosporosinus orientis (strain ATCC 19365 / DSM 765 / NCIMB 8382 / VKM B-1628 / Singapore I)</name>
    <name type="common">Desulfotomaculum orientis</name>
    <dbReference type="NCBI Taxonomy" id="768706"/>
    <lineage>
        <taxon>Bacteria</taxon>
        <taxon>Bacillati</taxon>
        <taxon>Bacillota</taxon>
        <taxon>Clostridia</taxon>
        <taxon>Eubacteriales</taxon>
        <taxon>Desulfitobacteriaceae</taxon>
        <taxon>Desulfosporosinus</taxon>
    </lineage>
</organism>
<dbReference type="Gene3D" id="3.20.20.150">
    <property type="entry name" value="Divalent-metal-dependent TIM barrel enzymes"/>
    <property type="match status" value="1"/>
</dbReference>
<keyword evidence="2" id="KW-0413">Isomerase</keyword>